<proteinExistence type="predicted"/>
<organism evidence="2 3">
    <name type="scientific">Plakobranchus ocellatus</name>
    <dbReference type="NCBI Taxonomy" id="259542"/>
    <lineage>
        <taxon>Eukaryota</taxon>
        <taxon>Metazoa</taxon>
        <taxon>Spiralia</taxon>
        <taxon>Lophotrochozoa</taxon>
        <taxon>Mollusca</taxon>
        <taxon>Gastropoda</taxon>
        <taxon>Heterobranchia</taxon>
        <taxon>Euthyneura</taxon>
        <taxon>Panpulmonata</taxon>
        <taxon>Sacoglossa</taxon>
        <taxon>Placobranchoidea</taxon>
        <taxon>Plakobranchidae</taxon>
        <taxon>Plakobranchus</taxon>
    </lineage>
</organism>
<evidence type="ECO:0000313" key="3">
    <source>
        <dbReference type="Proteomes" id="UP000735302"/>
    </source>
</evidence>
<feature type="compositionally biased region" description="Polar residues" evidence="1">
    <location>
        <begin position="1"/>
        <end position="47"/>
    </location>
</feature>
<accession>A0AAV4B529</accession>
<evidence type="ECO:0000313" key="2">
    <source>
        <dbReference type="EMBL" id="GFO14292.1"/>
    </source>
</evidence>
<protein>
    <submittedName>
        <fullName evidence="2">Adhesive plaque matrix protein</fullName>
    </submittedName>
</protein>
<dbReference type="Proteomes" id="UP000735302">
    <property type="component" value="Unassembled WGS sequence"/>
</dbReference>
<comment type="caution">
    <text evidence="2">The sequence shown here is derived from an EMBL/GenBank/DDBJ whole genome shotgun (WGS) entry which is preliminary data.</text>
</comment>
<sequence length="196" mass="22265">MSFYRNSPKLTETLRNSPKLTETHQRNSPKLSETLRNSPKLTKTLRNSPPKLAKTLLNSPKLSKTLRNSTKLSNISQNSDTNDEEVRDGCNVADRQPLLSNDFMNLERLILCLAENENTYVYKELPEGKNVRLKPRCMQEIKHGVLIKIPAEIYDQTTDGNRLTDGVRNKRQIINAKSRVQQQPGAAGDVVHKKLC</sequence>
<dbReference type="EMBL" id="BLXT01004553">
    <property type="protein sequence ID" value="GFO14292.1"/>
    <property type="molecule type" value="Genomic_DNA"/>
</dbReference>
<reference evidence="2 3" key="1">
    <citation type="journal article" date="2021" name="Elife">
        <title>Chloroplast acquisition without the gene transfer in kleptoplastic sea slugs, Plakobranchus ocellatus.</title>
        <authorList>
            <person name="Maeda T."/>
            <person name="Takahashi S."/>
            <person name="Yoshida T."/>
            <person name="Shimamura S."/>
            <person name="Takaki Y."/>
            <person name="Nagai Y."/>
            <person name="Toyoda A."/>
            <person name="Suzuki Y."/>
            <person name="Arimoto A."/>
            <person name="Ishii H."/>
            <person name="Satoh N."/>
            <person name="Nishiyama T."/>
            <person name="Hasebe M."/>
            <person name="Maruyama T."/>
            <person name="Minagawa J."/>
            <person name="Obokata J."/>
            <person name="Shigenobu S."/>
        </authorList>
    </citation>
    <scope>NUCLEOTIDE SEQUENCE [LARGE SCALE GENOMIC DNA]</scope>
</reference>
<feature type="region of interest" description="Disordered" evidence="1">
    <location>
        <begin position="1"/>
        <end position="87"/>
    </location>
</feature>
<evidence type="ECO:0000256" key="1">
    <source>
        <dbReference type="SAM" id="MobiDB-lite"/>
    </source>
</evidence>
<dbReference type="AlphaFoldDB" id="A0AAV4B529"/>
<gene>
    <name evidence="2" type="ORF">PoB_004079700</name>
</gene>
<feature type="compositionally biased region" description="Polar residues" evidence="1">
    <location>
        <begin position="56"/>
        <end position="80"/>
    </location>
</feature>
<name>A0AAV4B529_9GAST</name>
<keyword evidence="3" id="KW-1185">Reference proteome</keyword>